<dbReference type="PANTHER" id="PTHR11079">
    <property type="entry name" value="CYTOSINE DEAMINASE FAMILY MEMBER"/>
    <property type="match status" value="1"/>
</dbReference>
<dbReference type="Proteomes" id="UP000319986">
    <property type="component" value="Unassembled WGS sequence"/>
</dbReference>
<gene>
    <name evidence="2" type="ORF">CVA01_16290</name>
</gene>
<evidence type="ECO:0000259" key="1">
    <source>
        <dbReference type="PROSITE" id="PS51747"/>
    </source>
</evidence>
<sequence>MTDNLTDNAGLTETDLGFLRRAIELSEESKQRGRHPFAALVVDADGVVLSAKGNNSMPPEGDPTQHAELTAAAEAATKRMLEELAGATLYTSAEPCVMCTGAVYWTGIGRIVYALSEKKLATLTGDDPENPTFDLPCREVAARGQRVIEIHGPALEDEAAAPHLGFWRPTEG</sequence>
<dbReference type="AlphaFoldDB" id="A0A4Y4BZY5"/>
<dbReference type="CDD" id="cd01285">
    <property type="entry name" value="nucleoside_deaminase"/>
    <property type="match status" value="1"/>
</dbReference>
<dbReference type="PANTHER" id="PTHR11079:SF179">
    <property type="entry name" value="TRNA(ADENINE(34)) DEAMINASE, CHLOROPLASTIC"/>
    <property type="match status" value="1"/>
</dbReference>
<organism evidence="2 3">
    <name type="scientific">Corynebacterium variabile</name>
    <dbReference type="NCBI Taxonomy" id="1727"/>
    <lineage>
        <taxon>Bacteria</taxon>
        <taxon>Bacillati</taxon>
        <taxon>Actinomycetota</taxon>
        <taxon>Actinomycetes</taxon>
        <taxon>Mycobacteriales</taxon>
        <taxon>Corynebacteriaceae</taxon>
        <taxon>Corynebacterium</taxon>
    </lineage>
</organism>
<comment type="caution">
    <text evidence="2">The sequence shown here is derived from an EMBL/GenBank/DDBJ whole genome shotgun (WGS) entry which is preliminary data.</text>
</comment>
<dbReference type="Gene3D" id="3.40.140.10">
    <property type="entry name" value="Cytidine Deaminase, domain 2"/>
    <property type="match status" value="1"/>
</dbReference>
<dbReference type="RefSeq" id="WP_141329920.1">
    <property type="nucleotide sequence ID" value="NZ_BJNT01000012.1"/>
</dbReference>
<dbReference type="PROSITE" id="PS51747">
    <property type="entry name" value="CYT_DCMP_DEAMINASES_2"/>
    <property type="match status" value="1"/>
</dbReference>
<dbReference type="Pfam" id="PF00383">
    <property type="entry name" value="dCMP_cyt_deam_1"/>
    <property type="match status" value="1"/>
</dbReference>
<accession>A0A4Y4BZY5</accession>
<dbReference type="FunFam" id="3.40.140.10:FF:000051">
    <property type="entry name" value="Nucleoside deaminase"/>
    <property type="match status" value="1"/>
</dbReference>
<name>A0A4Y4BZY5_9CORY</name>
<evidence type="ECO:0000313" key="3">
    <source>
        <dbReference type="Proteomes" id="UP000319986"/>
    </source>
</evidence>
<proteinExistence type="predicted"/>
<feature type="domain" description="CMP/dCMP-type deaminase" evidence="1">
    <location>
        <begin position="13"/>
        <end position="137"/>
    </location>
</feature>
<reference evidence="2 3" key="1">
    <citation type="submission" date="2019-06" db="EMBL/GenBank/DDBJ databases">
        <title>Whole genome shotgun sequence of Corynebacterium variabile NBRC 15286.</title>
        <authorList>
            <person name="Hosoyama A."/>
            <person name="Uohara A."/>
            <person name="Ohji S."/>
            <person name="Ichikawa N."/>
        </authorList>
    </citation>
    <scope>NUCLEOTIDE SEQUENCE [LARGE SCALE GENOMIC DNA]</scope>
    <source>
        <strain evidence="2 3">NBRC 15286</strain>
    </source>
</reference>
<protein>
    <submittedName>
        <fullName evidence="2">tRNA-specific adenosine deaminase</fullName>
    </submittedName>
</protein>
<evidence type="ECO:0000313" key="2">
    <source>
        <dbReference type="EMBL" id="GEC86315.1"/>
    </source>
</evidence>
<dbReference type="SUPFAM" id="SSF53927">
    <property type="entry name" value="Cytidine deaminase-like"/>
    <property type="match status" value="1"/>
</dbReference>
<dbReference type="InterPro" id="IPR002125">
    <property type="entry name" value="CMP_dCMP_dom"/>
</dbReference>
<dbReference type="GO" id="GO:0003824">
    <property type="term" value="F:catalytic activity"/>
    <property type="evidence" value="ECO:0007669"/>
    <property type="project" value="InterPro"/>
</dbReference>
<dbReference type="InterPro" id="IPR016193">
    <property type="entry name" value="Cytidine_deaminase-like"/>
</dbReference>
<dbReference type="GeneID" id="82887763"/>
<dbReference type="EMBL" id="BJNT01000012">
    <property type="protein sequence ID" value="GEC86315.1"/>
    <property type="molecule type" value="Genomic_DNA"/>
</dbReference>